<organism evidence="8 9">
    <name type="scientific">Microbacterium ginsengisoli</name>
    <dbReference type="NCBI Taxonomy" id="400772"/>
    <lineage>
        <taxon>Bacteria</taxon>
        <taxon>Bacillati</taxon>
        <taxon>Actinomycetota</taxon>
        <taxon>Actinomycetes</taxon>
        <taxon>Micrococcales</taxon>
        <taxon>Microbacteriaceae</taxon>
        <taxon>Microbacterium</taxon>
    </lineage>
</organism>
<accession>A0A0F0LTM9</accession>
<evidence type="ECO:0000256" key="5">
    <source>
        <dbReference type="ARBA" id="ARBA00022884"/>
    </source>
</evidence>
<keyword evidence="4" id="KW-0521">NADP</keyword>
<protein>
    <submittedName>
        <fullName evidence="7">NADP-dependent oxidoreductase</fullName>
    </submittedName>
    <submittedName>
        <fullName evidence="8">Phthiocerol synthesis polyketide synthase type I PpsC</fullName>
        <ecNumber evidence="8">2.3.1.41</ecNumber>
    </submittedName>
</protein>
<dbReference type="GO" id="GO:0008270">
    <property type="term" value="F:zinc ion binding"/>
    <property type="evidence" value="ECO:0007669"/>
    <property type="project" value="InterPro"/>
</dbReference>
<reference evidence="8 9" key="1">
    <citation type="submission" date="2015-02" db="EMBL/GenBank/DDBJ databases">
        <title>Draft genome sequences of ten Microbacterium spp. with emphasis on heavy metal contaminated environments.</title>
        <authorList>
            <person name="Corretto E."/>
        </authorList>
    </citation>
    <scope>NUCLEOTIDE SEQUENCE [LARGE SCALE GENOMIC DNA]</scope>
    <source>
        <strain evidence="8 9">DSM 18659</strain>
    </source>
</reference>
<dbReference type="SUPFAM" id="SSF50129">
    <property type="entry name" value="GroES-like"/>
    <property type="match status" value="1"/>
</dbReference>
<evidence type="ECO:0000256" key="1">
    <source>
        <dbReference type="ARBA" id="ARBA00004496"/>
    </source>
</evidence>
<dbReference type="PATRIC" id="fig|400772.4.peg.1645"/>
<dbReference type="Gene3D" id="3.40.50.720">
    <property type="entry name" value="NAD(P)-binding Rossmann-like Domain"/>
    <property type="match status" value="1"/>
</dbReference>
<keyword evidence="8" id="KW-0808">Transferase</keyword>
<dbReference type="InterPro" id="IPR036291">
    <property type="entry name" value="NAD(P)-bd_dom_sf"/>
</dbReference>
<dbReference type="InterPro" id="IPR011032">
    <property type="entry name" value="GroES-like_sf"/>
</dbReference>
<dbReference type="Gene3D" id="3.90.180.10">
    <property type="entry name" value="Medium-chain alcohol dehydrogenases, catalytic domain"/>
    <property type="match status" value="1"/>
</dbReference>
<dbReference type="SUPFAM" id="SSF51735">
    <property type="entry name" value="NAD(P)-binding Rossmann-fold domains"/>
    <property type="match status" value="1"/>
</dbReference>
<evidence type="ECO:0000256" key="3">
    <source>
        <dbReference type="ARBA" id="ARBA00022490"/>
    </source>
</evidence>
<dbReference type="Pfam" id="PF08240">
    <property type="entry name" value="ADH_N"/>
    <property type="match status" value="1"/>
</dbReference>
<dbReference type="CDD" id="cd05289">
    <property type="entry name" value="MDR_like_2"/>
    <property type="match status" value="1"/>
</dbReference>
<dbReference type="InterPro" id="IPR051603">
    <property type="entry name" value="Zinc-ADH_QOR/CCCR"/>
</dbReference>
<evidence type="ECO:0000313" key="8">
    <source>
        <dbReference type="EMBL" id="KJL36612.1"/>
    </source>
</evidence>
<dbReference type="SMART" id="SM00829">
    <property type="entry name" value="PKS_ER"/>
    <property type="match status" value="1"/>
</dbReference>
<dbReference type="AlphaFoldDB" id="A0A0F0LTM9"/>
<dbReference type="GO" id="GO:0005737">
    <property type="term" value="C:cytoplasm"/>
    <property type="evidence" value="ECO:0007669"/>
    <property type="project" value="UniProtKB-SubCell"/>
</dbReference>
<sequence>MKSVQIVSWGTTDDLEVRDIPTPEAGAGQVRVKVQATGLNPVDWKIIEVMQDKPGGYGAHIVLPSGNGNDYAGVVDQVGEGVTGVSVGDAVFGGSRYFAQAEYVVDDAGSVIPIPDGLTVAQAGGLDIVGRTAVASVRQVAPQAGETVLVSAAAGGVGVIAAQLVRLAGARVIGTASPANHGYLTELGIEPVAYGDGLVERLRELAPEGIDAVLDNQGRATLEAAVELGVPTGRINTIAEHSFAAQHGISSVGGAKADNKDLAELAGRIAAGEILFPIDSVYPLDQVTAAYAHLKAGHLRGKVVLEP</sequence>
<evidence type="ECO:0000259" key="6">
    <source>
        <dbReference type="SMART" id="SM00829"/>
    </source>
</evidence>
<dbReference type="PANTHER" id="PTHR44154">
    <property type="entry name" value="QUINONE OXIDOREDUCTASE"/>
    <property type="match status" value="1"/>
</dbReference>
<evidence type="ECO:0000313" key="9">
    <source>
        <dbReference type="Proteomes" id="UP000033451"/>
    </source>
</evidence>
<gene>
    <name evidence="8" type="primary">ppsC_2</name>
    <name evidence="7" type="ORF">DCP95_01790</name>
    <name evidence="8" type="ORF">RR49_01625</name>
</gene>
<dbReference type="EMBL" id="JYIY01000073">
    <property type="protein sequence ID" value="KJL36612.1"/>
    <property type="molecule type" value="Genomic_DNA"/>
</dbReference>
<dbReference type="EMBL" id="DMNG01000024">
    <property type="protein sequence ID" value="HAN23289.1"/>
    <property type="molecule type" value="Genomic_DNA"/>
</dbReference>
<dbReference type="PROSITE" id="PS01162">
    <property type="entry name" value="QOR_ZETA_CRYSTAL"/>
    <property type="match status" value="1"/>
</dbReference>
<keyword evidence="5" id="KW-0694">RNA-binding</keyword>
<dbReference type="Proteomes" id="UP000033451">
    <property type="component" value="Unassembled WGS sequence"/>
</dbReference>
<dbReference type="Proteomes" id="UP000257479">
    <property type="component" value="Unassembled WGS sequence"/>
</dbReference>
<proteinExistence type="predicted"/>
<evidence type="ECO:0000313" key="10">
    <source>
        <dbReference type="Proteomes" id="UP000257479"/>
    </source>
</evidence>
<comment type="subunit">
    <text evidence="2">Homotetramer.</text>
</comment>
<name>A0A0F0LTM9_9MICO</name>
<dbReference type="InterPro" id="IPR020843">
    <property type="entry name" value="ER"/>
</dbReference>
<evidence type="ECO:0000313" key="7">
    <source>
        <dbReference type="EMBL" id="HAN23289.1"/>
    </source>
</evidence>
<feature type="domain" description="Enoyl reductase (ER)" evidence="6">
    <location>
        <begin position="10"/>
        <end position="305"/>
    </location>
</feature>
<dbReference type="PANTHER" id="PTHR44154:SF1">
    <property type="entry name" value="QUINONE OXIDOREDUCTASE"/>
    <property type="match status" value="1"/>
</dbReference>
<dbReference type="GO" id="GO:0004315">
    <property type="term" value="F:3-oxoacyl-[acyl-carrier-protein] synthase activity"/>
    <property type="evidence" value="ECO:0007669"/>
    <property type="project" value="UniProtKB-EC"/>
</dbReference>
<dbReference type="GO" id="GO:0016491">
    <property type="term" value="F:oxidoreductase activity"/>
    <property type="evidence" value="ECO:0007669"/>
    <property type="project" value="InterPro"/>
</dbReference>
<dbReference type="Pfam" id="PF13602">
    <property type="entry name" value="ADH_zinc_N_2"/>
    <property type="match status" value="1"/>
</dbReference>
<dbReference type="STRING" id="400772.RR49_01625"/>
<evidence type="ECO:0000256" key="2">
    <source>
        <dbReference type="ARBA" id="ARBA00011881"/>
    </source>
</evidence>
<keyword evidence="3" id="KW-0963">Cytoplasm</keyword>
<dbReference type="OrthoDB" id="3727682at2"/>
<keyword evidence="9" id="KW-1185">Reference proteome</keyword>
<dbReference type="GO" id="GO:0003723">
    <property type="term" value="F:RNA binding"/>
    <property type="evidence" value="ECO:0007669"/>
    <property type="project" value="UniProtKB-KW"/>
</dbReference>
<keyword evidence="8" id="KW-0012">Acyltransferase</keyword>
<reference evidence="7 10" key="2">
    <citation type="journal article" date="2018" name="Nat. Biotechnol.">
        <title>A standardized bacterial taxonomy based on genome phylogeny substantially revises the tree of life.</title>
        <authorList>
            <person name="Parks D.H."/>
            <person name="Chuvochina M."/>
            <person name="Waite D.W."/>
            <person name="Rinke C."/>
            <person name="Skarshewski A."/>
            <person name="Chaumeil P.A."/>
            <person name="Hugenholtz P."/>
        </authorList>
    </citation>
    <scope>NUCLEOTIDE SEQUENCE [LARGE SCALE GENOMIC DNA]</scope>
    <source>
        <strain evidence="7">UBA9152</strain>
    </source>
</reference>
<evidence type="ECO:0000256" key="4">
    <source>
        <dbReference type="ARBA" id="ARBA00022857"/>
    </source>
</evidence>
<dbReference type="InterPro" id="IPR002364">
    <property type="entry name" value="Quin_OxRdtase/zeta-crystal_CS"/>
</dbReference>
<dbReference type="EC" id="2.3.1.41" evidence="8"/>
<dbReference type="InterPro" id="IPR013154">
    <property type="entry name" value="ADH-like_N"/>
</dbReference>
<comment type="caution">
    <text evidence="8">The sequence shown here is derived from an EMBL/GenBank/DDBJ whole genome shotgun (WGS) entry which is preliminary data.</text>
</comment>
<comment type="subcellular location">
    <subcellularLocation>
        <location evidence="1">Cytoplasm</location>
    </subcellularLocation>
</comment>
<dbReference type="RefSeq" id="WP_045247542.1">
    <property type="nucleotide sequence ID" value="NZ_JYIY01000073.1"/>
</dbReference>